<dbReference type="RefSeq" id="WP_030287091.1">
    <property type="nucleotide sequence ID" value="NZ_JBEZVI010000002.1"/>
</dbReference>
<evidence type="ECO:0000313" key="2">
    <source>
        <dbReference type="EMBL" id="MEU3708989.1"/>
    </source>
</evidence>
<feature type="region of interest" description="Disordered" evidence="1">
    <location>
        <begin position="51"/>
        <end position="81"/>
    </location>
</feature>
<proteinExistence type="predicted"/>
<name>A0ABV2YTB2_9ACTN</name>
<sequence length="81" mass="9374">MDNNKATARMIKVTREVSERREDYYDPSTGEWHTTRRDTHLSEQVVYAPLNEPTPGEELHHPSVEEPPTAEELAKELGVDW</sequence>
<organism evidence="2 3">
    <name type="scientific">Streptomyces catenulae</name>
    <dbReference type="NCBI Taxonomy" id="66875"/>
    <lineage>
        <taxon>Bacteria</taxon>
        <taxon>Bacillati</taxon>
        <taxon>Actinomycetota</taxon>
        <taxon>Actinomycetes</taxon>
        <taxon>Kitasatosporales</taxon>
        <taxon>Streptomycetaceae</taxon>
        <taxon>Streptomyces</taxon>
    </lineage>
</organism>
<feature type="compositionally biased region" description="Basic and acidic residues" evidence="1">
    <location>
        <begin position="72"/>
        <end position="81"/>
    </location>
</feature>
<accession>A0ABV2YTB2</accession>
<protein>
    <submittedName>
        <fullName evidence="2">Uncharacterized protein</fullName>
    </submittedName>
</protein>
<evidence type="ECO:0000313" key="3">
    <source>
        <dbReference type="Proteomes" id="UP001550853"/>
    </source>
</evidence>
<evidence type="ECO:0000256" key="1">
    <source>
        <dbReference type="SAM" id="MobiDB-lite"/>
    </source>
</evidence>
<keyword evidence="3" id="KW-1185">Reference proteome</keyword>
<dbReference type="EMBL" id="JBEZVI010000002">
    <property type="protein sequence ID" value="MEU3708989.1"/>
    <property type="molecule type" value="Genomic_DNA"/>
</dbReference>
<dbReference type="Proteomes" id="UP001550853">
    <property type="component" value="Unassembled WGS sequence"/>
</dbReference>
<comment type="caution">
    <text evidence="2">The sequence shown here is derived from an EMBL/GenBank/DDBJ whole genome shotgun (WGS) entry which is preliminary data.</text>
</comment>
<reference evidence="2 3" key="1">
    <citation type="submission" date="2024-06" db="EMBL/GenBank/DDBJ databases">
        <title>The Natural Products Discovery Center: Release of the First 8490 Sequenced Strains for Exploring Actinobacteria Biosynthetic Diversity.</title>
        <authorList>
            <person name="Kalkreuter E."/>
            <person name="Kautsar S.A."/>
            <person name="Yang D."/>
            <person name="Bader C.D."/>
            <person name="Teijaro C.N."/>
            <person name="Fluegel L."/>
            <person name="Davis C.M."/>
            <person name="Simpson J.R."/>
            <person name="Lauterbach L."/>
            <person name="Steele A.D."/>
            <person name="Gui C."/>
            <person name="Meng S."/>
            <person name="Li G."/>
            <person name="Viehrig K."/>
            <person name="Ye F."/>
            <person name="Su P."/>
            <person name="Kiefer A.F."/>
            <person name="Nichols A."/>
            <person name="Cepeda A.J."/>
            <person name="Yan W."/>
            <person name="Fan B."/>
            <person name="Jiang Y."/>
            <person name="Adhikari A."/>
            <person name="Zheng C.-J."/>
            <person name="Schuster L."/>
            <person name="Cowan T.M."/>
            <person name="Smanski M.J."/>
            <person name="Chevrette M.G."/>
            <person name="De Carvalho L.P.S."/>
            <person name="Shen B."/>
        </authorList>
    </citation>
    <scope>NUCLEOTIDE SEQUENCE [LARGE SCALE GENOMIC DNA]</scope>
    <source>
        <strain evidence="2 3">NPDC033039</strain>
    </source>
</reference>
<gene>
    <name evidence="2" type="ORF">AB0E61_02685</name>
</gene>